<dbReference type="Proteomes" id="UP000004508">
    <property type="component" value="Unassembled WGS sequence"/>
</dbReference>
<name>D6TCC1_KTERA</name>
<accession>D6TCC1</accession>
<gene>
    <name evidence="1" type="ORF">Krac_11527</name>
</gene>
<organism evidence="1 2">
    <name type="scientific">Ktedonobacter racemifer DSM 44963</name>
    <dbReference type="NCBI Taxonomy" id="485913"/>
    <lineage>
        <taxon>Bacteria</taxon>
        <taxon>Bacillati</taxon>
        <taxon>Chloroflexota</taxon>
        <taxon>Ktedonobacteria</taxon>
        <taxon>Ktedonobacterales</taxon>
        <taxon>Ktedonobacteraceae</taxon>
        <taxon>Ktedonobacter</taxon>
    </lineage>
</organism>
<proteinExistence type="predicted"/>
<dbReference type="AlphaFoldDB" id="D6TCC1"/>
<sequence length="37" mass="3953">MDCQAITGSLLFSGVINGRSMSCLVKQLYTSKTSTPN</sequence>
<evidence type="ECO:0000313" key="2">
    <source>
        <dbReference type="Proteomes" id="UP000004508"/>
    </source>
</evidence>
<protein>
    <submittedName>
        <fullName evidence="1">Uncharacterized protein</fullName>
    </submittedName>
</protein>
<reference evidence="1 2" key="1">
    <citation type="journal article" date="2011" name="Stand. Genomic Sci.">
        <title>Non-contiguous finished genome sequence and contextual data of the filamentous soil bacterium Ktedonobacter racemifer type strain (SOSP1-21).</title>
        <authorList>
            <person name="Chang Y.J."/>
            <person name="Land M."/>
            <person name="Hauser L."/>
            <person name="Chertkov O."/>
            <person name="Del Rio T.G."/>
            <person name="Nolan M."/>
            <person name="Copeland A."/>
            <person name="Tice H."/>
            <person name="Cheng J.F."/>
            <person name="Lucas S."/>
            <person name="Han C."/>
            <person name="Goodwin L."/>
            <person name="Pitluck S."/>
            <person name="Ivanova N."/>
            <person name="Ovchinikova G."/>
            <person name="Pati A."/>
            <person name="Chen A."/>
            <person name="Palaniappan K."/>
            <person name="Mavromatis K."/>
            <person name="Liolios K."/>
            <person name="Brettin T."/>
            <person name="Fiebig A."/>
            <person name="Rohde M."/>
            <person name="Abt B."/>
            <person name="Goker M."/>
            <person name="Detter J.C."/>
            <person name="Woyke T."/>
            <person name="Bristow J."/>
            <person name="Eisen J.A."/>
            <person name="Markowitz V."/>
            <person name="Hugenholtz P."/>
            <person name="Kyrpides N.C."/>
            <person name="Klenk H.P."/>
            <person name="Lapidus A."/>
        </authorList>
    </citation>
    <scope>NUCLEOTIDE SEQUENCE [LARGE SCALE GENOMIC DNA]</scope>
    <source>
        <strain evidence="2">DSM 44963</strain>
    </source>
</reference>
<keyword evidence="2" id="KW-1185">Reference proteome</keyword>
<dbReference type="EMBL" id="ADVG01000001">
    <property type="protein sequence ID" value="EFH89938.1"/>
    <property type="molecule type" value="Genomic_DNA"/>
</dbReference>
<dbReference type="STRING" id="485913.Krac_11527"/>
<dbReference type="InParanoid" id="D6TCC1"/>
<evidence type="ECO:0000313" key="1">
    <source>
        <dbReference type="EMBL" id="EFH89938.1"/>
    </source>
</evidence>
<comment type="caution">
    <text evidence="1">The sequence shown here is derived from an EMBL/GenBank/DDBJ whole genome shotgun (WGS) entry which is preliminary data.</text>
</comment>